<organism evidence="2 3">
    <name type="scientific">Yimella lutea</name>
    <dbReference type="NCBI Taxonomy" id="587872"/>
    <lineage>
        <taxon>Bacteria</taxon>
        <taxon>Bacillati</taxon>
        <taxon>Actinomycetota</taxon>
        <taxon>Actinomycetes</taxon>
        <taxon>Micrococcales</taxon>
        <taxon>Dermacoccaceae</taxon>
        <taxon>Yimella</taxon>
    </lineage>
</organism>
<dbReference type="GO" id="GO:0043139">
    <property type="term" value="F:5'-3' DNA helicase activity"/>
    <property type="evidence" value="ECO:0007669"/>
    <property type="project" value="TreeGrafter"/>
</dbReference>
<evidence type="ECO:0000256" key="1">
    <source>
        <dbReference type="SAM" id="MobiDB-lite"/>
    </source>
</evidence>
<name>A0A542EE09_9MICO</name>
<evidence type="ECO:0000313" key="2">
    <source>
        <dbReference type="EMBL" id="TQJ13545.1"/>
    </source>
</evidence>
<keyword evidence="3" id="KW-1185">Reference proteome</keyword>
<dbReference type="SUPFAM" id="SSF52540">
    <property type="entry name" value="P-loop containing nucleoside triphosphate hydrolases"/>
    <property type="match status" value="1"/>
</dbReference>
<proteinExistence type="predicted"/>
<gene>
    <name evidence="2" type="ORF">FB459_0969</name>
</gene>
<comment type="caution">
    <text evidence="2">The sequence shown here is derived from an EMBL/GenBank/DDBJ whole genome shotgun (WGS) entry which is preliminary data.</text>
</comment>
<dbReference type="InterPro" id="IPR050534">
    <property type="entry name" value="Coronavir_polyprotein_1ab"/>
</dbReference>
<evidence type="ECO:0000313" key="3">
    <source>
        <dbReference type="Proteomes" id="UP000320806"/>
    </source>
</evidence>
<evidence type="ECO:0008006" key="4">
    <source>
        <dbReference type="Google" id="ProtNLM"/>
    </source>
</evidence>
<sequence length="1228" mass="132955">MTDTTATDDRSAHDIAGWREELTGIGGPNTLLWFDDRGRGMLELTTAHPAGVARLFSSGSARLSQVVRESYAYAEASRRLRMIEAKVVELQEDRGIDSCWMGIGLAGWKVRGSGTPPLAPVLLRRVRLQRVAGHPDDLLIEVTSPAIVNPALVAYLRQAYGIEVDEDALTALARASSPSDPRQVFDELRRACTTVPGFEIQRRQIISTFNLSKADLVGDLMDEHAPGHPVLDALSGDPDALDAIRAVPPEPDPTGLAEAHGVLASDASQEAVLSAVLAGAHLTVDGAPGTGKTQTIANLVAALAAQGRPMLLVSHKRAAIEAVNSRLTEVGLGDLVAHMSDGRPGPEFEELFNRRIQEAIASSAQPPAVQRNPSVFAQKLQEHHQRMHRLHSPWQVSLAQTLEAITALGDRRPSPRSHVRLAGGDLLALSPAQRDEAGRRLLAIARKGAWPTSGENDPWYGAAIAGPQQAQRTRNSVTELANERLGAHRALVEDLFDQVGLPSPADMREEEECLELLQHVTDTLEVFRPEVFEAPLGDLAAATGDRHYRREHDSKVGVMERRRLVAQAQELLRPGPRPDLHGVLVQALRQRVTWRRIAGKGSRPAAPKGLADVVAAHEKMRSELEWLGQRLSTTADGGDLLDQSFDSLQARLGRLSHSIERLGVIPEVTADIDALRAQGLGDLVDELAHRQVSPDEVVPELEFVWWTSLFAHLHDPAEGTDAGGQQIRDLLHQYAADEQERRAERAGFVRAKLDERLRFVVRNLPEQMRDVQQGLARGASLRDLLPAAPELMMALMPCWAMSPLLVPAHVPTGVWFDVVAIDEASRMSTAEAVPAVRRGAQTVLFGDRRQLRPSRFAVDAARTPAGARPTPSILDELTGLVPAIELGTHYRSRDGRLFDFANIQAYGAKVRTFPAPTDGRVIRLDITAAGQDELDRVVDVVSSHAARPGRGSLMVVALTDEHAERLNAQLARRAVTDPGVRALLEENSAEAFIVRTAERAQGFTRDVVVLSTGCRVDEDGGLVGAVARVLDDGGERALLVATTRAREQLVVVSAFRADDVAVAGLHSRGAQMYRDLLVHAATGGGAERTAGPPGSAGKSKQSRRRRTASTGSVLDRPLSKPVDEPAHPCIGDLARRLRGEGLTVRPGAGTSRPAVDLVIVEGEPLVVDTDAVALAELGNVRDRDLVRPAQLRARGWRYERLALGEVFSDPAQQIARLAEVATRTQDGA</sequence>
<dbReference type="AlphaFoldDB" id="A0A542EE09"/>
<reference evidence="2 3" key="1">
    <citation type="submission" date="2019-06" db="EMBL/GenBank/DDBJ databases">
        <title>Sequencing the genomes of 1000 actinobacteria strains.</title>
        <authorList>
            <person name="Klenk H.-P."/>
        </authorList>
    </citation>
    <scope>NUCLEOTIDE SEQUENCE [LARGE SCALE GENOMIC DNA]</scope>
    <source>
        <strain evidence="2 3">DSM 19828</strain>
    </source>
</reference>
<dbReference type="InterPro" id="IPR027417">
    <property type="entry name" value="P-loop_NTPase"/>
</dbReference>
<dbReference type="PANTHER" id="PTHR43788">
    <property type="entry name" value="DNA2/NAM7 HELICASE FAMILY MEMBER"/>
    <property type="match status" value="1"/>
</dbReference>
<protein>
    <recommendedName>
        <fullName evidence="4">AAA domain-containing protein</fullName>
    </recommendedName>
</protein>
<dbReference type="OrthoDB" id="9757917at2"/>
<feature type="compositionally biased region" description="Basic and acidic residues" evidence="1">
    <location>
        <begin position="1117"/>
        <end position="1126"/>
    </location>
</feature>
<accession>A0A542EE09</accession>
<feature type="region of interest" description="Disordered" evidence="1">
    <location>
        <begin position="1084"/>
        <end position="1127"/>
    </location>
</feature>
<dbReference type="Proteomes" id="UP000320806">
    <property type="component" value="Unassembled WGS sequence"/>
</dbReference>
<dbReference type="PANTHER" id="PTHR43788:SF8">
    <property type="entry name" value="DNA-BINDING PROTEIN SMUBP-2"/>
    <property type="match status" value="1"/>
</dbReference>
<dbReference type="EMBL" id="VFMO01000001">
    <property type="protein sequence ID" value="TQJ13545.1"/>
    <property type="molecule type" value="Genomic_DNA"/>
</dbReference>
<dbReference type="Gene3D" id="3.40.50.300">
    <property type="entry name" value="P-loop containing nucleotide triphosphate hydrolases"/>
    <property type="match status" value="3"/>
</dbReference>
<dbReference type="RefSeq" id="WP_141927624.1">
    <property type="nucleotide sequence ID" value="NZ_BAABCI010000030.1"/>
</dbReference>